<feature type="region of interest" description="Disordered" evidence="1">
    <location>
        <begin position="1"/>
        <end position="34"/>
    </location>
</feature>
<dbReference type="OrthoDB" id="10482422at2759"/>
<protein>
    <submittedName>
        <fullName evidence="2">Uncharacterized protein</fullName>
    </submittedName>
</protein>
<gene>
    <name evidence="2" type="ORF">GOBAR_AA06891</name>
</gene>
<evidence type="ECO:0000256" key="1">
    <source>
        <dbReference type="SAM" id="MobiDB-lite"/>
    </source>
</evidence>
<dbReference type="EMBL" id="KZ663321">
    <property type="protein sequence ID" value="PPS13688.1"/>
    <property type="molecule type" value="Genomic_DNA"/>
</dbReference>
<dbReference type="Proteomes" id="UP000239757">
    <property type="component" value="Unassembled WGS sequence"/>
</dbReference>
<dbReference type="AlphaFoldDB" id="A0A2P5YDL3"/>
<evidence type="ECO:0000313" key="3">
    <source>
        <dbReference type="Proteomes" id="UP000239757"/>
    </source>
</evidence>
<name>A0A2P5YDL3_GOSBA</name>
<accession>A0A2P5YDL3</accession>
<proteinExistence type="predicted"/>
<sequence length="68" mass="8138">MEDHRCHAPPPHRWFTDQNQKEKEREKNVDAQQRAKNLEKETIITFESIGWYSCENLGIERRGGVGRW</sequence>
<reference evidence="2 3" key="1">
    <citation type="submission" date="2015-01" db="EMBL/GenBank/DDBJ databases">
        <title>Genome of allotetraploid Gossypium barbadense reveals genomic plasticity and fiber elongation in cotton evolution.</title>
        <authorList>
            <person name="Chen X."/>
            <person name="Liu X."/>
            <person name="Zhao B."/>
            <person name="Zheng H."/>
            <person name="Hu Y."/>
            <person name="Lu G."/>
            <person name="Yang C."/>
            <person name="Chen J."/>
            <person name="Shan C."/>
            <person name="Zhang L."/>
            <person name="Zhou Y."/>
            <person name="Wang L."/>
            <person name="Guo W."/>
            <person name="Bai Y."/>
            <person name="Ruan J."/>
            <person name="Shangguan X."/>
            <person name="Mao Y."/>
            <person name="Jiang J."/>
            <person name="Zhu Y."/>
            <person name="Lei J."/>
            <person name="Kang H."/>
            <person name="Chen S."/>
            <person name="He X."/>
            <person name="Wang R."/>
            <person name="Wang Y."/>
            <person name="Chen J."/>
            <person name="Wang L."/>
            <person name="Yu S."/>
            <person name="Wang B."/>
            <person name="Wei J."/>
            <person name="Song S."/>
            <person name="Lu X."/>
            <person name="Gao Z."/>
            <person name="Gu W."/>
            <person name="Deng X."/>
            <person name="Ma D."/>
            <person name="Wang S."/>
            <person name="Liang W."/>
            <person name="Fang L."/>
            <person name="Cai C."/>
            <person name="Zhu X."/>
            <person name="Zhou B."/>
            <person name="Zhang Y."/>
            <person name="Chen Z."/>
            <person name="Xu S."/>
            <person name="Zhu R."/>
            <person name="Wang S."/>
            <person name="Zhang T."/>
            <person name="Zhao G."/>
        </authorList>
    </citation>
    <scope>NUCLEOTIDE SEQUENCE [LARGE SCALE GENOMIC DNA]</scope>
    <source>
        <strain evidence="3">cv. Xinhai21</strain>
        <tissue evidence="2">Leaf</tissue>
    </source>
</reference>
<feature type="compositionally biased region" description="Basic and acidic residues" evidence="1">
    <location>
        <begin position="19"/>
        <end position="29"/>
    </location>
</feature>
<organism evidence="2 3">
    <name type="scientific">Gossypium barbadense</name>
    <name type="common">Sea Island cotton</name>
    <name type="synonym">Hibiscus barbadensis</name>
    <dbReference type="NCBI Taxonomy" id="3634"/>
    <lineage>
        <taxon>Eukaryota</taxon>
        <taxon>Viridiplantae</taxon>
        <taxon>Streptophyta</taxon>
        <taxon>Embryophyta</taxon>
        <taxon>Tracheophyta</taxon>
        <taxon>Spermatophyta</taxon>
        <taxon>Magnoliopsida</taxon>
        <taxon>eudicotyledons</taxon>
        <taxon>Gunneridae</taxon>
        <taxon>Pentapetalae</taxon>
        <taxon>rosids</taxon>
        <taxon>malvids</taxon>
        <taxon>Malvales</taxon>
        <taxon>Malvaceae</taxon>
        <taxon>Malvoideae</taxon>
        <taxon>Gossypium</taxon>
    </lineage>
</organism>
<evidence type="ECO:0000313" key="2">
    <source>
        <dbReference type="EMBL" id="PPS13688.1"/>
    </source>
</evidence>